<sequence length="90" mass="10266">MSDTERQALLEKLTRYVSDEVLGEQDATDLTTTTPLLEWGILNSVETARLTVYLRQEFGVRVPPMQVNAEHFKDLESITDLVTELRLGTR</sequence>
<dbReference type="EMBL" id="SOCP01000005">
    <property type="protein sequence ID" value="TDV52024.1"/>
    <property type="molecule type" value="Genomic_DNA"/>
</dbReference>
<keyword evidence="3" id="KW-1185">Reference proteome</keyword>
<dbReference type="RefSeq" id="WP_133903439.1">
    <property type="nucleotide sequence ID" value="NZ_SOCP01000005.1"/>
</dbReference>
<feature type="domain" description="Carrier" evidence="1">
    <location>
        <begin position="8"/>
        <end position="86"/>
    </location>
</feature>
<protein>
    <submittedName>
        <fullName evidence="2">Phosphopantetheine binding protein</fullName>
    </submittedName>
</protein>
<dbReference type="OrthoDB" id="5383272at2"/>
<dbReference type="Proteomes" id="UP000294927">
    <property type="component" value="Unassembled WGS sequence"/>
</dbReference>
<gene>
    <name evidence="2" type="ORF">CLV71_105155</name>
</gene>
<name>A0A4R7VQS0_9PSEU</name>
<evidence type="ECO:0000259" key="1">
    <source>
        <dbReference type="PROSITE" id="PS50075"/>
    </source>
</evidence>
<evidence type="ECO:0000313" key="2">
    <source>
        <dbReference type="EMBL" id="TDV52024.1"/>
    </source>
</evidence>
<proteinExistence type="predicted"/>
<dbReference type="PROSITE" id="PS50075">
    <property type="entry name" value="CARRIER"/>
    <property type="match status" value="1"/>
</dbReference>
<dbReference type="Pfam" id="PF00550">
    <property type="entry name" value="PP-binding"/>
    <property type="match status" value="1"/>
</dbReference>
<comment type="caution">
    <text evidence="2">The sequence shown here is derived from an EMBL/GenBank/DDBJ whole genome shotgun (WGS) entry which is preliminary data.</text>
</comment>
<dbReference type="SUPFAM" id="SSF47336">
    <property type="entry name" value="ACP-like"/>
    <property type="match status" value="1"/>
</dbReference>
<accession>A0A4R7VQS0</accession>
<dbReference type="AlphaFoldDB" id="A0A4R7VQS0"/>
<dbReference type="InterPro" id="IPR009081">
    <property type="entry name" value="PP-bd_ACP"/>
</dbReference>
<dbReference type="InterPro" id="IPR036736">
    <property type="entry name" value="ACP-like_sf"/>
</dbReference>
<evidence type="ECO:0000313" key="3">
    <source>
        <dbReference type="Proteomes" id="UP000294927"/>
    </source>
</evidence>
<dbReference type="Gene3D" id="1.10.1200.10">
    <property type="entry name" value="ACP-like"/>
    <property type="match status" value="1"/>
</dbReference>
<reference evidence="2 3" key="1">
    <citation type="submission" date="2019-03" db="EMBL/GenBank/DDBJ databases">
        <title>Genomic Encyclopedia of Archaeal and Bacterial Type Strains, Phase II (KMG-II): from individual species to whole genera.</title>
        <authorList>
            <person name="Goeker M."/>
        </authorList>
    </citation>
    <scope>NUCLEOTIDE SEQUENCE [LARGE SCALE GENOMIC DNA]</scope>
    <source>
        <strain evidence="2 3">DSM 45499</strain>
    </source>
</reference>
<organism evidence="2 3">
    <name type="scientific">Actinophytocola oryzae</name>
    <dbReference type="NCBI Taxonomy" id="502181"/>
    <lineage>
        <taxon>Bacteria</taxon>
        <taxon>Bacillati</taxon>
        <taxon>Actinomycetota</taxon>
        <taxon>Actinomycetes</taxon>
        <taxon>Pseudonocardiales</taxon>
        <taxon>Pseudonocardiaceae</taxon>
    </lineage>
</organism>